<evidence type="ECO:0000313" key="3">
    <source>
        <dbReference type="EMBL" id="TNC78805.1"/>
    </source>
</evidence>
<dbReference type="RefSeq" id="WP_139089835.1">
    <property type="nucleotide sequence ID" value="NZ_VDGE01000001.1"/>
</dbReference>
<evidence type="ECO:0000256" key="1">
    <source>
        <dbReference type="SAM" id="SignalP"/>
    </source>
</evidence>
<dbReference type="Proteomes" id="UP000305681">
    <property type="component" value="Unassembled WGS sequence"/>
</dbReference>
<sequence>MKLSKLKLLPAAAALAMLCAAGSAQAGAYGYSYNNIFGLVIAVPTGQITVANSTTISRSTATLNGVSVINGGAGSLDAPRANVGPVIKGENDFTQQGPAGNYSRGDAQIVSTQFPSFPPGSTSTQAVNVAEAHLDGPAGTADASGRNGSTTGFSVDFIVGSPTATLSFDFLASPFMQVFLQSTVGQLSTATANLVVTFTITDAAGATVFNWTPDGVIGSGIFGGTENADGANLNTSLATNFLTRGNLFTYDPSGCGTPTGTGVGTACGSNFSSVSNALTAGNYTLTLNAVESVDLVKQAATPEPGTLALLGLGLAGLGYARRRKVAA</sequence>
<dbReference type="InterPro" id="IPR048213">
    <property type="entry name" value="EDSA_1-like"/>
</dbReference>
<dbReference type="NCBIfam" id="NF041538">
    <property type="entry name" value="PEP_EDSA_1"/>
    <property type="match status" value="1"/>
</dbReference>
<dbReference type="Pfam" id="PF07589">
    <property type="entry name" value="PEP-CTERM"/>
    <property type="match status" value="1"/>
</dbReference>
<gene>
    <name evidence="3" type="ORF">FHI69_06020</name>
</gene>
<feature type="signal peptide" evidence="1">
    <location>
        <begin position="1"/>
        <end position="26"/>
    </location>
</feature>
<protein>
    <submittedName>
        <fullName evidence="3">PEP-CTERM sorting domain-containing protein</fullName>
    </submittedName>
</protein>
<feature type="chain" id="PRO_5022930749" evidence="1">
    <location>
        <begin position="27"/>
        <end position="327"/>
    </location>
</feature>
<organism evidence="3 4">
    <name type="scientific">Janthinobacterium lividum</name>
    <dbReference type="NCBI Taxonomy" id="29581"/>
    <lineage>
        <taxon>Bacteria</taxon>
        <taxon>Pseudomonadati</taxon>
        <taxon>Pseudomonadota</taxon>
        <taxon>Betaproteobacteria</taxon>
        <taxon>Burkholderiales</taxon>
        <taxon>Oxalobacteraceae</taxon>
        <taxon>Janthinobacterium</taxon>
    </lineage>
</organism>
<keyword evidence="1" id="KW-0732">Signal</keyword>
<dbReference type="InterPro" id="IPR013424">
    <property type="entry name" value="Ice-binding_C"/>
</dbReference>
<dbReference type="EMBL" id="VDGE01000001">
    <property type="protein sequence ID" value="TNC78805.1"/>
    <property type="molecule type" value="Genomic_DNA"/>
</dbReference>
<proteinExistence type="predicted"/>
<feature type="domain" description="Ice-binding protein C-terminal" evidence="2">
    <location>
        <begin position="300"/>
        <end position="323"/>
    </location>
</feature>
<accession>A0A5C4NYM4</accession>
<reference evidence="3 4" key="1">
    <citation type="submission" date="2019-06" db="EMBL/GenBank/DDBJ databases">
        <title>Genome sequence of Janthinobacterium lividum UCD_MED1.</title>
        <authorList>
            <person name="De Leon M.E."/>
            <person name="Jospin G."/>
        </authorList>
    </citation>
    <scope>NUCLEOTIDE SEQUENCE [LARGE SCALE GENOMIC DNA]</scope>
    <source>
        <strain evidence="3 4">UCD_MED1</strain>
    </source>
</reference>
<evidence type="ECO:0000259" key="2">
    <source>
        <dbReference type="Pfam" id="PF07589"/>
    </source>
</evidence>
<evidence type="ECO:0000313" key="4">
    <source>
        <dbReference type="Proteomes" id="UP000305681"/>
    </source>
</evidence>
<dbReference type="NCBIfam" id="TIGR02595">
    <property type="entry name" value="PEP_CTERM"/>
    <property type="match status" value="1"/>
</dbReference>
<name>A0A5C4NYM4_9BURK</name>
<comment type="caution">
    <text evidence="3">The sequence shown here is derived from an EMBL/GenBank/DDBJ whole genome shotgun (WGS) entry which is preliminary data.</text>
</comment>
<dbReference type="AlphaFoldDB" id="A0A5C4NYM4"/>